<dbReference type="EMBL" id="BMQC01000001">
    <property type="protein sequence ID" value="GGK13059.1"/>
    <property type="molecule type" value="Genomic_DNA"/>
</dbReference>
<evidence type="ECO:0000313" key="1">
    <source>
        <dbReference type="EMBL" id="GGK13059.1"/>
    </source>
</evidence>
<reference evidence="1" key="2">
    <citation type="submission" date="2020-09" db="EMBL/GenBank/DDBJ databases">
        <authorList>
            <person name="Sun Q."/>
            <person name="Ohkuma M."/>
        </authorList>
    </citation>
    <scope>NUCLEOTIDE SEQUENCE</scope>
    <source>
        <strain evidence="1">JCM 3091</strain>
    </source>
</reference>
<organism evidence="1 2">
    <name type="scientific">Pilimelia terevasa</name>
    <dbReference type="NCBI Taxonomy" id="53372"/>
    <lineage>
        <taxon>Bacteria</taxon>
        <taxon>Bacillati</taxon>
        <taxon>Actinomycetota</taxon>
        <taxon>Actinomycetes</taxon>
        <taxon>Micromonosporales</taxon>
        <taxon>Micromonosporaceae</taxon>
        <taxon>Pilimelia</taxon>
    </lineage>
</organism>
<dbReference type="Proteomes" id="UP000662200">
    <property type="component" value="Unassembled WGS sequence"/>
</dbReference>
<evidence type="ECO:0000313" key="2">
    <source>
        <dbReference type="Proteomes" id="UP000662200"/>
    </source>
</evidence>
<sequence length="183" mass="21055">MAGDDGKVVRYEHSEGGIVYVRAVLAIHAIVQHRYQQREGHDPRVPALRVSTYLDGQPGCEQSLVRMGSHRYSIDQVWAWPEASDGTRWWDPDHTQYRARGLRTEHGIQLKRSTETGKMLAHLARDLRDRFTVDRPGWAAESQRLRLANDIAVNETEARQHRESAERRDADAARLRVLLEALR</sequence>
<keyword evidence="2" id="KW-1185">Reference proteome</keyword>
<protein>
    <submittedName>
        <fullName evidence="1">Uncharacterized protein</fullName>
    </submittedName>
</protein>
<proteinExistence type="predicted"/>
<comment type="caution">
    <text evidence="1">The sequence shown here is derived from an EMBL/GenBank/DDBJ whole genome shotgun (WGS) entry which is preliminary data.</text>
</comment>
<reference evidence="1" key="1">
    <citation type="journal article" date="2014" name="Int. J. Syst. Evol. Microbiol.">
        <title>Complete genome sequence of Corynebacterium casei LMG S-19264T (=DSM 44701T), isolated from a smear-ripened cheese.</title>
        <authorList>
            <consortium name="US DOE Joint Genome Institute (JGI-PGF)"/>
            <person name="Walter F."/>
            <person name="Albersmeier A."/>
            <person name="Kalinowski J."/>
            <person name="Ruckert C."/>
        </authorList>
    </citation>
    <scope>NUCLEOTIDE SEQUENCE</scope>
    <source>
        <strain evidence="1">JCM 3091</strain>
    </source>
</reference>
<gene>
    <name evidence="1" type="ORF">GCM10010124_02000</name>
</gene>
<accession>A0A8J3BIP1</accession>
<dbReference type="RefSeq" id="WP_189112223.1">
    <property type="nucleotide sequence ID" value="NZ_BMQC01000001.1"/>
</dbReference>
<name>A0A8J3BIP1_9ACTN</name>
<dbReference type="AlphaFoldDB" id="A0A8J3BIP1"/>